<evidence type="ECO:0000256" key="1">
    <source>
        <dbReference type="ARBA" id="ARBA00022443"/>
    </source>
</evidence>
<evidence type="ECO:0000313" key="5">
    <source>
        <dbReference type="EMBL" id="OBA24071.1"/>
    </source>
</evidence>
<dbReference type="GO" id="GO:0006897">
    <property type="term" value="P:endocytosis"/>
    <property type="evidence" value="ECO:0007669"/>
    <property type="project" value="InterPro"/>
</dbReference>
<dbReference type="InterPro" id="IPR001452">
    <property type="entry name" value="SH3_domain"/>
</dbReference>
<dbReference type="PANTHER" id="PTHR47174:SF1">
    <property type="entry name" value="REDUCED VIABILITY UPON STARVATION PROTEIN 167"/>
    <property type="match status" value="1"/>
</dbReference>
<dbReference type="Gene3D" id="2.30.30.40">
    <property type="entry name" value="SH3 Domains"/>
    <property type="match status" value="1"/>
</dbReference>
<dbReference type="SUPFAM" id="SSF103657">
    <property type="entry name" value="BAR/IMD domain-like"/>
    <property type="match status" value="1"/>
</dbReference>
<keyword evidence="1 2" id="KW-0728">SH3 domain</keyword>
<dbReference type="Gene3D" id="1.20.1270.60">
    <property type="entry name" value="Arfaptin homology (AH) domain/BAR domain"/>
    <property type="match status" value="1"/>
</dbReference>
<comment type="caution">
    <text evidence="5">The sequence shown here is derived from an EMBL/GenBank/DDBJ whole genome shotgun (WGS) entry which is preliminary data.</text>
</comment>
<dbReference type="GO" id="GO:0051666">
    <property type="term" value="P:actin cortical patch localization"/>
    <property type="evidence" value="ECO:0007669"/>
    <property type="project" value="InterPro"/>
</dbReference>
<feature type="region of interest" description="Disordered" evidence="3">
    <location>
        <begin position="364"/>
        <end position="386"/>
    </location>
</feature>
<dbReference type="SUPFAM" id="SSF50044">
    <property type="entry name" value="SH3-domain"/>
    <property type="match status" value="1"/>
</dbReference>
<dbReference type="InterPro" id="IPR027267">
    <property type="entry name" value="AH/BAR_dom_sf"/>
</dbReference>
<dbReference type="GO" id="GO:1990528">
    <property type="term" value="C:Rvs161p-Rvs167p complex"/>
    <property type="evidence" value="ECO:0007669"/>
    <property type="project" value="TreeGrafter"/>
</dbReference>
<dbReference type="RefSeq" id="XP_018714552.1">
    <property type="nucleotide sequence ID" value="XM_018856687.1"/>
</dbReference>
<dbReference type="GO" id="GO:0031097">
    <property type="term" value="C:medial cortex"/>
    <property type="evidence" value="ECO:0007669"/>
    <property type="project" value="TreeGrafter"/>
</dbReference>
<dbReference type="GO" id="GO:0008289">
    <property type="term" value="F:lipid binding"/>
    <property type="evidence" value="ECO:0007669"/>
    <property type="project" value="TreeGrafter"/>
</dbReference>
<dbReference type="InterPro" id="IPR036028">
    <property type="entry name" value="SH3-like_dom_sf"/>
</dbReference>
<protein>
    <recommendedName>
        <fullName evidence="4">SH3 domain-containing protein</fullName>
    </recommendedName>
</protein>
<dbReference type="Proteomes" id="UP000092555">
    <property type="component" value="Unassembled WGS sequence"/>
</dbReference>
<proteinExistence type="predicted"/>
<evidence type="ECO:0000313" key="6">
    <source>
        <dbReference type="Proteomes" id="UP000092555"/>
    </source>
</evidence>
<dbReference type="PANTHER" id="PTHR47174">
    <property type="entry name" value="BRIDGING INTEGRATOR 3"/>
    <property type="match status" value="1"/>
</dbReference>
<dbReference type="GeneID" id="30029663"/>
<accession>A0A1A0HJ95</accession>
<name>A0A1A0HJ95_9ASCO</name>
<dbReference type="InterPro" id="IPR046982">
    <property type="entry name" value="BIN3/RVS161-like"/>
</dbReference>
<dbReference type="STRING" id="869754.A0A1A0HJ95"/>
<evidence type="ECO:0000256" key="2">
    <source>
        <dbReference type="PROSITE-ProRule" id="PRU00192"/>
    </source>
</evidence>
<dbReference type="PROSITE" id="PS50002">
    <property type="entry name" value="SH3"/>
    <property type="match status" value="1"/>
</dbReference>
<dbReference type="AlphaFoldDB" id="A0A1A0HJ95"/>
<gene>
    <name evidence="5" type="ORF">METBIDRAFT_36082</name>
</gene>
<sequence length="577" mass="64198">MPLISPRFPAVLSRKTNSAEEADHELFSAFAHDVAQCVEAVEFLAAQNDRILAKYWPALCQDNAAVAMLFGDLVGEHSLEFKGMDTLYASYEVAAYSKMAAVLEDEARALWEPFVRLSTSKIHTLLVHLKHIQGRLKLCDSLHAKCVALEKLVLKLEKKLLADSDGTKVNDTQIADARAALALASARYAALNAKLRATLPESMLLIEEFVSTLVNWTLCRHREVAQNFARKSHALCQFYGLLDRQTNTTMQIPVSIVEQWEAEATPTRLRIESLLLAVHSKNPELLNEEIQGKDSSLRITKTWLKITLKVKDKHHQVKPADRAAGIFHVHQTADPLRSYIQFRRKDAALLKAYPVSDSAQKSLPQTPVLCKTPPPLPPRDETGLVRIKPPPIVHTRESPSSPSNAADTLSPLISTSFTFDEEDTRMSLVGILTTENLYSDIVTEKLIKLYNAQRNEITEAPISPRASMLAVDTWDYALADQADVNDSETMKLIKIQRFYDTIMACHLPVQVVTAEESYAGEEPGDLSFEAGEKVEVLFDLQLNIMTYNKGGDNWVLGAVPSSTDGGARMGFAPKTYF</sequence>
<keyword evidence="6" id="KW-1185">Reference proteome</keyword>
<dbReference type="GO" id="GO:0097320">
    <property type="term" value="P:plasma membrane tubulation"/>
    <property type="evidence" value="ECO:0007669"/>
    <property type="project" value="TreeGrafter"/>
</dbReference>
<dbReference type="EMBL" id="LXTC01000001">
    <property type="protein sequence ID" value="OBA24071.1"/>
    <property type="molecule type" value="Genomic_DNA"/>
</dbReference>
<evidence type="ECO:0000259" key="4">
    <source>
        <dbReference type="PROSITE" id="PS50002"/>
    </source>
</evidence>
<dbReference type="GO" id="GO:0043332">
    <property type="term" value="C:mating projection tip"/>
    <property type="evidence" value="ECO:0007669"/>
    <property type="project" value="TreeGrafter"/>
</dbReference>
<organism evidence="5 6">
    <name type="scientific">Metschnikowia bicuspidata var. bicuspidata NRRL YB-4993</name>
    <dbReference type="NCBI Taxonomy" id="869754"/>
    <lineage>
        <taxon>Eukaryota</taxon>
        <taxon>Fungi</taxon>
        <taxon>Dikarya</taxon>
        <taxon>Ascomycota</taxon>
        <taxon>Saccharomycotina</taxon>
        <taxon>Pichiomycetes</taxon>
        <taxon>Metschnikowiaceae</taxon>
        <taxon>Metschnikowia</taxon>
    </lineage>
</organism>
<evidence type="ECO:0000256" key="3">
    <source>
        <dbReference type="SAM" id="MobiDB-lite"/>
    </source>
</evidence>
<dbReference type="GO" id="GO:0030479">
    <property type="term" value="C:actin cortical patch"/>
    <property type="evidence" value="ECO:0007669"/>
    <property type="project" value="TreeGrafter"/>
</dbReference>
<dbReference type="OrthoDB" id="10255128at2759"/>
<feature type="domain" description="SH3" evidence="4">
    <location>
        <begin position="507"/>
        <end position="577"/>
    </location>
</feature>
<reference evidence="5 6" key="1">
    <citation type="submission" date="2016-05" db="EMBL/GenBank/DDBJ databases">
        <title>Comparative genomics of biotechnologically important yeasts.</title>
        <authorList>
            <consortium name="DOE Joint Genome Institute"/>
            <person name="Riley R."/>
            <person name="Haridas S."/>
            <person name="Wolfe K.H."/>
            <person name="Lopes M.R."/>
            <person name="Hittinger C.T."/>
            <person name="Goker M."/>
            <person name="Salamov A."/>
            <person name="Wisecaver J."/>
            <person name="Long T.M."/>
            <person name="Aerts A.L."/>
            <person name="Barry K."/>
            <person name="Choi C."/>
            <person name="Clum A."/>
            <person name="Coughlan A.Y."/>
            <person name="Deshpande S."/>
            <person name="Douglass A.P."/>
            <person name="Hanson S.J."/>
            <person name="Klenk H.-P."/>
            <person name="LaButti K."/>
            <person name="Lapidus A."/>
            <person name="Lindquist E."/>
            <person name="Lipzen A."/>
            <person name="Meier-kolthoff J.P."/>
            <person name="Ohm R.A."/>
            <person name="Otillar R.P."/>
            <person name="Pangilinan J."/>
            <person name="Peng Y."/>
            <person name="Rokas A."/>
            <person name="Rosa C.A."/>
            <person name="Scheuner C."/>
            <person name="Sibirny A.A."/>
            <person name="Slot J.C."/>
            <person name="Stielow J.B."/>
            <person name="Sun H."/>
            <person name="Kurtzman C.P."/>
            <person name="Blackwell M."/>
            <person name="Grigoriev I.V."/>
            <person name="Jeffries T.W."/>
        </authorList>
    </citation>
    <scope>NUCLEOTIDE SEQUENCE [LARGE SCALE GENOMIC DNA]</scope>
    <source>
        <strain evidence="5 6">NRRL YB-4993</strain>
    </source>
</reference>